<dbReference type="AlphaFoldDB" id="A0A4Y2B5X0"/>
<evidence type="ECO:0000313" key="1">
    <source>
        <dbReference type="EMBL" id="GBL87781.1"/>
    </source>
</evidence>
<evidence type="ECO:0000313" key="2">
    <source>
        <dbReference type="Proteomes" id="UP000499080"/>
    </source>
</evidence>
<dbReference type="Proteomes" id="UP000499080">
    <property type="component" value="Unassembled WGS sequence"/>
</dbReference>
<name>A0A4Y2B5X0_ARAVE</name>
<accession>A0A4Y2B5X0</accession>
<dbReference type="EMBL" id="BGPR01000055">
    <property type="protein sequence ID" value="GBL87781.1"/>
    <property type="molecule type" value="Genomic_DNA"/>
</dbReference>
<sequence length="134" mass="15648">MKWPRPLLPSLPAMPLFLMEEDLIIHTRERLQRLDYQLFFVYFFFHHPLPPASRQHFVLFCSAVAAAARSLFFTIFFASLPFCPLLFQSHDLSEYQSPLNPHSLISFSLFSSSYHPRLELQRSEVSGGPRESFI</sequence>
<keyword evidence="2" id="KW-1185">Reference proteome</keyword>
<comment type="caution">
    <text evidence="1">The sequence shown here is derived from an EMBL/GenBank/DDBJ whole genome shotgun (WGS) entry which is preliminary data.</text>
</comment>
<gene>
    <name evidence="1" type="ORF">AVEN_81378_1</name>
</gene>
<organism evidence="1 2">
    <name type="scientific">Araneus ventricosus</name>
    <name type="common">Orbweaver spider</name>
    <name type="synonym">Epeira ventricosa</name>
    <dbReference type="NCBI Taxonomy" id="182803"/>
    <lineage>
        <taxon>Eukaryota</taxon>
        <taxon>Metazoa</taxon>
        <taxon>Ecdysozoa</taxon>
        <taxon>Arthropoda</taxon>
        <taxon>Chelicerata</taxon>
        <taxon>Arachnida</taxon>
        <taxon>Araneae</taxon>
        <taxon>Araneomorphae</taxon>
        <taxon>Entelegynae</taxon>
        <taxon>Araneoidea</taxon>
        <taxon>Araneidae</taxon>
        <taxon>Araneus</taxon>
    </lineage>
</organism>
<protein>
    <submittedName>
        <fullName evidence="1">Uncharacterized protein</fullName>
    </submittedName>
</protein>
<proteinExistence type="predicted"/>
<reference evidence="1 2" key="1">
    <citation type="journal article" date="2019" name="Sci. Rep.">
        <title>Orb-weaving spider Araneus ventricosus genome elucidates the spidroin gene catalogue.</title>
        <authorList>
            <person name="Kono N."/>
            <person name="Nakamura H."/>
            <person name="Ohtoshi R."/>
            <person name="Moran D.A.P."/>
            <person name="Shinohara A."/>
            <person name="Yoshida Y."/>
            <person name="Fujiwara M."/>
            <person name="Mori M."/>
            <person name="Tomita M."/>
            <person name="Arakawa K."/>
        </authorList>
    </citation>
    <scope>NUCLEOTIDE SEQUENCE [LARGE SCALE GENOMIC DNA]</scope>
</reference>